<dbReference type="GO" id="GO:0003743">
    <property type="term" value="F:translation initiation factor activity"/>
    <property type="evidence" value="ECO:0007669"/>
    <property type="project" value="UniProtKB-KW"/>
</dbReference>
<keyword evidence="3" id="KW-1185">Reference proteome</keyword>
<gene>
    <name evidence="4" type="primary">zgc:100829</name>
</gene>
<dbReference type="KEGG" id="bspl:114869687"/>
<dbReference type="GO" id="GO:0005737">
    <property type="term" value="C:cytoplasm"/>
    <property type="evidence" value="ECO:0007669"/>
    <property type="project" value="TreeGrafter"/>
</dbReference>
<keyword evidence="4" id="KW-0396">Initiation factor</keyword>
<evidence type="ECO:0000313" key="4">
    <source>
        <dbReference type="RefSeq" id="XP_029029940.1"/>
    </source>
</evidence>
<evidence type="ECO:0000256" key="2">
    <source>
        <dbReference type="SAM" id="MobiDB-lite"/>
    </source>
</evidence>
<evidence type="ECO:0000313" key="3">
    <source>
        <dbReference type="Proteomes" id="UP000515150"/>
    </source>
</evidence>
<organism evidence="3 4">
    <name type="scientific">Betta splendens</name>
    <name type="common">Siamese fighting fish</name>
    <dbReference type="NCBI Taxonomy" id="158456"/>
    <lineage>
        <taxon>Eukaryota</taxon>
        <taxon>Metazoa</taxon>
        <taxon>Chordata</taxon>
        <taxon>Craniata</taxon>
        <taxon>Vertebrata</taxon>
        <taxon>Euteleostomi</taxon>
        <taxon>Actinopterygii</taxon>
        <taxon>Neopterygii</taxon>
        <taxon>Teleostei</taxon>
        <taxon>Neoteleostei</taxon>
        <taxon>Acanthomorphata</taxon>
        <taxon>Anabantaria</taxon>
        <taxon>Anabantiformes</taxon>
        <taxon>Anabantoidei</taxon>
        <taxon>Osphronemidae</taxon>
        <taxon>Betta</taxon>
    </lineage>
</organism>
<protein>
    <submittedName>
        <fullName evidence="4">Translation initiation factor IF-2 isoform X1</fullName>
    </submittedName>
</protein>
<dbReference type="PANTHER" id="PTHR14388">
    <property type="entry name" value="T CELL-SPECIFIC ADAPTER PROTEIN TSAD"/>
    <property type="match status" value="1"/>
</dbReference>
<dbReference type="RefSeq" id="XP_029029940.1">
    <property type="nucleotide sequence ID" value="XM_029174107.3"/>
</dbReference>
<reference evidence="4" key="1">
    <citation type="submission" date="2025-08" db="UniProtKB">
        <authorList>
            <consortium name="RefSeq"/>
        </authorList>
    </citation>
    <scope>IDENTIFICATION</scope>
</reference>
<dbReference type="AlphaFoldDB" id="A0A6P7PUH2"/>
<dbReference type="FunCoup" id="A0A6P7PUH2">
    <property type="interactions" value="160"/>
</dbReference>
<keyword evidence="1" id="KW-0727">SH2 domain</keyword>
<sequence>MLQQILTEMYIDPDVLDALNEDQKKTLFLKMRQEQVRRWKEREEKLESEAGEAKKPIKDNRKSVSWLLGRDGDVAVMVIGEVDELSSRFICSGLGGKKPPTLQDNAYVETILKSKAAAEPVRAERESPVSQPGVSLDPKGEREEGSASLPLPVSVSEHLSPPAAEKSPGASGEKSGLQSAGCTGNPARAPHFMVRPASANAAPGPLSTRSDSPRAATPSSAPSNTSTAGNSQEPRKTQGGKAEASPAPSWTGRGRVAQLTKAFSADASAAPTPGAPRGVKPPLPSKPSHLRLGTTPTVSPVHGARQHADLQLFPSPIRRFASVRLQTFSFSPCLFLNPKQGSGVMG</sequence>
<dbReference type="Proteomes" id="UP000515150">
    <property type="component" value="Chromosome 14"/>
</dbReference>
<accession>A0A6P7PUH2</accession>
<keyword evidence="4" id="KW-0648">Protein biosynthesis</keyword>
<evidence type="ECO:0000256" key="1">
    <source>
        <dbReference type="ARBA" id="ARBA00022999"/>
    </source>
</evidence>
<dbReference type="OrthoDB" id="10003345at2759"/>
<proteinExistence type="predicted"/>
<dbReference type="GeneID" id="114869687"/>
<feature type="region of interest" description="Disordered" evidence="2">
    <location>
        <begin position="117"/>
        <end position="302"/>
    </location>
</feature>
<dbReference type="PANTHER" id="PTHR14388:SF5">
    <property type="entry name" value="SH2 DOMAIN-CONTAINING PROTEIN 4A"/>
    <property type="match status" value="1"/>
</dbReference>
<name>A0A6P7PUH2_BETSP</name>
<feature type="compositionally biased region" description="Low complexity" evidence="2">
    <location>
        <begin position="209"/>
        <end position="231"/>
    </location>
</feature>